<dbReference type="STRING" id="765912.Thimo_3685"/>
<dbReference type="PATRIC" id="fig|765912.4.peg.3609"/>
<comment type="similarity">
    <text evidence="2 11">Belongs to the class-II aminoacyl-tRNA synthetase family.</text>
</comment>
<keyword evidence="5 11" id="KW-0436">Ligase</keyword>
<dbReference type="EMBL" id="CP003051">
    <property type="protein sequence ID" value="AGA92341.1"/>
    <property type="molecule type" value="Genomic_DNA"/>
</dbReference>
<feature type="domain" description="DALR anticodon binding" evidence="12">
    <location>
        <begin position="586"/>
        <end position="691"/>
    </location>
</feature>
<dbReference type="PRINTS" id="PR01045">
    <property type="entry name" value="TRNASYNTHGB"/>
</dbReference>
<protein>
    <recommendedName>
        <fullName evidence="11">Glycine--tRNA ligase beta subunit</fullName>
        <ecNumber evidence="11">6.1.1.14</ecNumber>
    </recommendedName>
    <alternativeName>
        <fullName evidence="11">Glycyl-tRNA synthetase beta subunit</fullName>
        <shortName evidence="11">GlyRS</shortName>
    </alternativeName>
</protein>
<dbReference type="GO" id="GO:0005829">
    <property type="term" value="C:cytosol"/>
    <property type="evidence" value="ECO:0007669"/>
    <property type="project" value="TreeGrafter"/>
</dbReference>
<dbReference type="GO" id="GO:0006426">
    <property type="term" value="P:glycyl-tRNA aminoacylation"/>
    <property type="evidence" value="ECO:0007669"/>
    <property type="project" value="UniProtKB-UniRule"/>
</dbReference>
<organism evidence="13 14">
    <name type="scientific">Thioflavicoccus mobilis 8321</name>
    <dbReference type="NCBI Taxonomy" id="765912"/>
    <lineage>
        <taxon>Bacteria</taxon>
        <taxon>Pseudomonadati</taxon>
        <taxon>Pseudomonadota</taxon>
        <taxon>Gammaproteobacteria</taxon>
        <taxon>Chromatiales</taxon>
        <taxon>Chromatiaceae</taxon>
        <taxon>Thioflavicoccus</taxon>
    </lineage>
</organism>
<dbReference type="InterPro" id="IPR006194">
    <property type="entry name" value="Gly-tRNA-synth_heterodimer"/>
</dbReference>
<evidence type="ECO:0000256" key="11">
    <source>
        <dbReference type="HAMAP-Rule" id="MF_00255"/>
    </source>
</evidence>
<dbReference type="AlphaFoldDB" id="L0H281"/>
<dbReference type="InterPro" id="IPR008909">
    <property type="entry name" value="DALR_anticod-bd"/>
</dbReference>
<accession>L0H281</accession>
<dbReference type="GO" id="GO:0005524">
    <property type="term" value="F:ATP binding"/>
    <property type="evidence" value="ECO:0007669"/>
    <property type="project" value="UniProtKB-UniRule"/>
</dbReference>
<name>L0H281_9GAMM</name>
<keyword evidence="14" id="KW-1185">Reference proteome</keyword>
<dbReference type="EC" id="6.1.1.14" evidence="11"/>
<evidence type="ECO:0000259" key="12">
    <source>
        <dbReference type="SMART" id="SM00836"/>
    </source>
</evidence>
<dbReference type="Proteomes" id="UP000010816">
    <property type="component" value="Chromosome"/>
</dbReference>
<dbReference type="Pfam" id="PF02092">
    <property type="entry name" value="tRNA_synt_2f"/>
    <property type="match status" value="1"/>
</dbReference>
<evidence type="ECO:0000256" key="8">
    <source>
        <dbReference type="ARBA" id="ARBA00022917"/>
    </source>
</evidence>
<dbReference type="GO" id="GO:0004820">
    <property type="term" value="F:glycine-tRNA ligase activity"/>
    <property type="evidence" value="ECO:0007669"/>
    <property type="project" value="UniProtKB-UniRule"/>
</dbReference>
<evidence type="ECO:0000313" key="13">
    <source>
        <dbReference type="EMBL" id="AGA92341.1"/>
    </source>
</evidence>
<proteinExistence type="inferred from homology"/>
<evidence type="ECO:0000256" key="7">
    <source>
        <dbReference type="ARBA" id="ARBA00022840"/>
    </source>
</evidence>
<evidence type="ECO:0000256" key="1">
    <source>
        <dbReference type="ARBA" id="ARBA00004496"/>
    </source>
</evidence>
<gene>
    <name evidence="11" type="primary">glyS</name>
    <name evidence="13" type="ORF">Thimo_3685</name>
</gene>
<dbReference type="OrthoDB" id="9775440at2"/>
<dbReference type="NCBIfam" id="TIGR00211">
    <property type="entry name" value="glyS"/>
    <property type="match status" value="1"/>
</dbReference>
<dbReference type="KEGG" id="tmb:Thimo_3685"/>
<evidence type="ECO:0000313" key="14">
    <source>
        <dbReference type="Proteomes" id="UP000010816"/>
    </source>
</evidence>
<comment type="subcellular location">
    <subcellularLocation>
        <location evidence="1 11">Cytoplasm</location>
    </subcellularLocation>
</comment>
<keyword evidence="7 11" id="KW-0067">ATP-binding</keyword>
<dbReference type="PROSITE" id="PS50861">
    <property type="entry name" value="AA_TRNA_LIGASE_II_GLYAB"/>
    <property type="match status" value="1"/>
</dbReference>
<keyword evidence="8 11" id="KW-0648">Protein biosynthesis</keyword>
<evidence type="ECO:0000256" key="3">
    <source>
        <dbReference type="ARBA" id="ARBA00011209"/>
    </source>
</evidence>
<evidence type="ECO:0000256" key="9">
    <source>
        <dbReference type="ARBA" id="ARBA00023146"/>
    </source>
</evidence>
<dbReference type="SMART" id="SM00836">
    <property type="entry name" value="DALR_1"/>
    <property type="match status" value="1"/>
</dbReference>
<keyword evidence="4 11" id="KW-0963">Cytoplasm</keyword>
<dbReference type="GO" id="GO:0004814">
    <property type="term" value="F:arginine-tRNA ligase activity"/>
    <property type="evidence" value="ECO:0007669"/>
    <property type="project" value="InterPro"/>
</dbReference>
<evidence type="ECO:0000256" key="4">
    <source>
        <dbReference type="ARBA" id="ARBA00022490"/>
    </source>
</evidence>
<keyword evidence="6 11" id="KW-0547">Nucleotide-binding</keyword>
<evidence type="ECO:0000256" key="10">
    <source>
        <dbReference type="ARBA" id="ARBA00047937"/>
    </source>
</evidence>
<dbReference type="SUPFAM" id="SSF109604">
    <property type="entry name" value="HD-domain/PDEase-like"/>
    <property type="match status" value="1"/>
</dbReference>
<reference evidence="13 14" key="1">
    <citation type="submission" date="2011-09" db="EMBL/GenBank/DDBJ databases">
        <title>Complete sequence of chromosome of Thioflavicoccus mobilis 8321.</title>
        <authorList>
            <consortium name="US DOE Joint Genome Institute"/>
            <person name="Lucas S."/>
            <person name="Han J."/>
            <person name="Lapidus A."/>
            <person name="Cheng J.-F."/>
            <person name="Goodwin L."/>
            <person name="Pitluck S."/>
            <person name="Peters L."/>
            <person name="Ovchinnikova G."/>
            <person name="Lu M."/>
            <person name="Detter J.C."/>
            <person name="Han C."/>
            <person name="Tapia R."/>
            <person name="Land M."/>
            <person name="Hauser L."/>
            <person name="Kyrpides N."/>
            <person name="Ivanova N."/>
            <person name="Pagani I."/>
            <person name="Vogl K."/>
            <person name="Liu Z."/>
            <person name="Imhoff J."/>
            <person name="Thiel V."/>
            <person name="Frigaard N.-U."/>
            <person name="Bryant D."/>
            <person name="Woyke T."/>
        </authorList>
    </citation>
    <scope>NUCLEOTIDE SEQUENCE [LARGE SCALE GENOMIC DNA]</scope>
    <source>
        <strain evidence="13 14">8321</strain>
    </source>
</reference>
<dbReference type="eggNOG" id="COG0751">
    <property type="taxonomic scope" value="Bacteria"/>
</dbReference>
<evidence type="ECO:0000256" key="2">
    <source>
        <dbReference type="ARBA" id="ARBA00008226"/>
    </source>
</evidence>
<dbReference type="PANTHER" id="PTHR30075:SF2">
    <property type="entry name" value="GLYCINE--TRNA LIGASE, CHLOROPLASTIC_MITOCHONDRIAL 2"/>
    <property type="match status" value="1"/>
</dbReference>
<comment type="subunit">
    <text evidence="3 11">Tetramer of two alpha and two beta subunits.</text>
</comment>
<dbReference type="InterPro" id="IPR015944">
    <property type="entry name" value="Gly-tRNA-synth_bsu"/>
</dbReference>
<evidence type="ECO:0000256" key="5">
    <source>
        <dbReference type="ARBA" id="ARBA00022598"/>
    </source>
</evidence>
<dbReference type="HAMAP" id="MF_00255">
    <property type="entry name" value="Gly_tRNA_synth_beta"/>
    <property type="match status" value="1"/>
</dbReference>
<dbReference type="HOGENOM" id="CLU_007220_2_2_6"/>
<dbReference type="RefSeq" id="WP_015282466.1">
    <property type="nucleotide sequence ID" value="NC_019940.1"/>
</dbReference>
<comment type="catalytic activity">
    <reaction evidence="10 11">
        <text>tRNA(Gly) + glycine + ATP = glycyl-tRNA(Gly) + AMP + diphosphate</text>
        <dbReference type="Rhea" id="RHEA:16013"/>
        <dbReference type="Rhea" id="RHEA-COMP:9664"/>
        <dbReference type="Rhea" id="RHEA-COMP:9683"/>
        <dbReference type="ChEBI" id="CHEBI:30616"/>
        <dbReference type="ChEBI" id="CHEBI:33019"/>
        <dbReference type="ChEBI" id="CHEBI:57305"/>
        <dbReference type="ChEBI" id="CHEBI:78442"/>
        <dbReference type="ChEBI" id="CHEBI:78522"/>
        <dbReference type="ChEBI" id="CHEBI:456215"/>
        <dbReference type="EC" id="6.1.1.14"/>
    </reaction>
</comment>
<dbReference type="PANTHER" id="PTHR30075">
    <property type="entry name" value="GLYCYL-TRNA SYNTHETASE"/>
    <property type="match status" value="1"/>
</dbReference>
<keyword evidence="9 11" id="KW-0030">Aminoacyl-tRNA synthetase</keyword>
<sequence length="693" mass="75685">MQASQDLLVEIGTEELPPTSLKRFAQAFTEALKQGLAAQGLTHGAIESFATPRRLACLVRDLAECQPDRELVRRGPALAAAFDANGQPTKAALGFARSCGLEVAELGREAVGNGTFLVARRTEPGQATTDLIAPLVEKALAALPIPKRMRWADFDAEFVRPVHWVCLVFGTQPIAARVMGIEADNQTRGHRFHHPAALTIALAGDYASLLREQGFVEPSFTRRRERIAEQVAALAASVAGRAVVSDDLLDEVTALCEWPCALLGRFEETFLEIPDEVLIETMQKNQKYFPLVDAQGALLPRFVAVANIESRDPDRVRAGNERVIRPRFADAAFFWHQDLKRPLADFAEGLERTVFQDRLGTMADKSRRVARLAQRIAERLGVDAGQVARAAALAKCDLMTQMIFEFPSLQGTMGRYYALRSGEDPEVAAALEEQYRPRHAGDALPATDCGRVLALAERIETLVGIFAIGQRPSGVKDPYALRRAAIGVLRLMIETPLALDLRALLAHAAAGLPEGVDAGSAAADVYDYILERLPGYYQEQGIALDSVEAVAALKPGSLADIDQRIRAVEAFRALPEATALAAANKRIRNILKKSVAADLPAGPPRPELFREPAETALGERVAALLGSIAPLQAGHDYRGILQTLAQLRDDVDAYFEQVMVMAEEPELRTNRLRQLQQIEGLFLDVADISRLQQ</sequence>
<dbReference type="Pfam" id="PF05746">
    <property type="entry name" value="DALR_1"/>
    <property type="match status" value="1"/>
</dbReference>
<dbReference type="GO" id="GO:0006420">
    <property type="term" value="P:arginyl-tRNA aminoacylation"/>
    <property type="evidence" value="ECO:0007669"/>
    <property type="project" value="InterPro"/>
</dbReference>
<evidence type="ECO:0000256" key="6">
    <source>
        <dbReference type="ARBA" id="ARBA00022741"/>
    </source>
</evidence>